<evidence type="ECO:0000256" key="7">
    <source>
        <dbReference type="ARBA" id="ARBA00023136"/>
    </source>
</evidence>
<proteinExistence type="inferred from homology"/>
<evidence type="ECO:0000256" key="6">
    <source>
        <dbReference type="ARBA" id="ARBA00022984"/>
    </source>
</evidence>
<feature type="domain" description="Glycosyl transferase family 28 C-terminal" evidence="12">
    <location>
        <begin position="200"/>
        <end position="349"/>
    </location>
</feature>
<dbReference type="GO" id="GO:0071555">
    <property type="term" value="P:cell wall organization"/>
    <property type="evidence" value="ECO:0007669"/>
    <property type="project" value="UniProtKB-KW"/>
</dbReference>
<name>A0AAW9Q2P0_9CYAN</name>
<dbReference type="GO" id="GO:0051301">
    <property type="term" value="P:cell division"/>
    <property type="evidence" value="ECO:0007669"/>
    <property type="project" value="UniProtKB-KW"/>
</dbReference>
<sequence length="365" mass="40067">MSSQQPSQLRESKKIILTGGGTAGHVTPNIALLPKLKASGWQVEYIGSANGIEKQLITDLGIPYHGIASGKLRRYFDLKNFTDPFKVIKGIFDAYCALKRLKPQVVFSKGGFVTVPVILASWLQRIPVIVHESDITPGLANKISLPLATQICVTFPETLKHLRKYSNRTICTGLPIRQEILKGNPEIGRQLCGFNTGLPVLFVVGGSTGSGKINQAIWSVLGVLTQKFQVVHVCGKNNLNPAFDAYKHYKQFEYLGSELADVLAIADVIVSRAGANSIFEWLALKKPHLLIPLSKAASRGDQILNAQSFQKQGYSAVLPEEDLNPENLLQSLDNLFENRQGYVDKMTESLVGDSISQIMILIDKV</sequence>
<evidence type="ECO:0000256" key="9">
    <source>
        <dbReference type="ARBA" id="ARBA00023316"/>
    </source>
</evidence>
<evidence type="ECO:0000256" key="5">
    <source>
        <dbReference type="ARBA" id="ARBA00022960"/>
    </source>
</evidence>
<keyword evidence="6 10" id="KW-0573">Peptidoglycan synthesis</keyword>
<keyword evidence="3 10" id="KW-0328">Glycosyltransferase</keyword>
<dbReference type="Pfam" id="PF03033">
    <property type="entry name" value="Glyco_transf_28"/>
    <property type="match status" value="1"/>
</dbReference>
<dbReference type="RefSeq" id="WP_330483594.1">
    <property type="nucleotide sequence ID" value="NZ_JAZBJZ010000034.1"/>
</dbReference>
<keyword evidence="7 10" id="KW-0472">Membrane</keyword>
<evidence type="ECO:0000256" key="10">
    <source>
        <dbReference type="HAMAP-Rule" id="MF_00033"/>
    </source>
</evidence>
<comment type="caution">
    <text evidence="10">Lacks conserved residue(s) required for the propagation of feature annotation.</text>
</comment>
<keyword evidence="4 10" id="KW-0808">Transferase</keyword>
<keyword evidence="8 10" id="KW-0131">Cell cycle</keyword>
<evidence type="ECO:0000256" key="3">
    <source>
        <dbReference type="ARBA" id="ARBA00022676"/>
    </source>
</evidence>
<dbReference type="Gene3D" id="3.40.50.2000">
    <property type="entry name" value="Glycogen Phosphorylase B"/>
    <property type="match status" value="2"/>
</dbReference>
<evidence type="ECO:0000313" key="14">
    <source>
        <dbReference type="Proteomes" id="UP001333818"/>
    </source>
</evidence>
<evidence type="ECO:0000256" key="8">
    <source>
        <dbReference type="ARBA" id="ARBA00023306"/>
    </source>
</evidence>
<comment type="similarity">
    <text evidence="10">Belongs to the glycosyltransferase 28 family. MurG subfamily.</text>
</comment>
<comment type="function">
    <text evidence="10">Cell wall formation. Catalyzes the transfer of a GlcNAc subunit on undecaprenyl-pyrophosphoryl-MurNAc-pentapeptide (lipid intermediate I) to form undecaprenyl-pyrophosphoryl-MurNAc-(pentapeptide)GlcNAc (lipid intermediate II).</text>
</comment>
<dbReference type="PANTHER" id="PTHR21015:SF27">
    <property type="entry name" value="UDP-N-ACETYLGLUCOSAMINE--N-ACETYLMURAMYL-(PENTAPEPTIDE) PYROPHOSPHORYL-UNDECAPRENOL N-ACETYLGLUCOSAMINE TRANSFERASE"/>
    <property type="match status" value="1"/>
</dbReference>
<comment type="pathway">
    <text evidence="10">Cell wall biogenesis; peptidoglycan biosynthesis.</text>
</comment>
<dbReference type="NCBIfam" id="NF009102">
    <property type="entry name" value="PRK12446.1"/>
    <property type="match status" value="1"/>
</dbReference>
<dbReference type="CDD" id="cd03785">
    <property type="entry name" value="GT28_MurG"/>
    <property type="match status" value="1"/>
</dbReference>
<accession>A0AAW9Q2P0</accession>
<dbReference type="GO" id="GO:0050511">
    <property type="term" value="F:undecaprenyldiphospho-muramoylpentapeptide beta-N-acetylglucosaminyltransferase activity"/>
    <property type="evidence" value="ECO:0007669"/>
    <property type="project" value="UniProtKB-UniRule"/>
</dbReference>
<dbReference type="InterPro" id="IPR006009">
    <property type="entry name" value="GlcNAc_MurG"/>
</dbReference>
<dbReference type="PANTHER" id="PTHR21015">
    <property type="entry name" value="UDP-N-ACETYLGLUCOSAMINE--N-ACETYLMURAMYL-(PENTAPEPTIDE) PYROPHOSPHORYL-UNDECAPRENOL N-ACETYLGLUCOSAMINE TRANSFERASE 1"/>
    <property type="match status" value="1"/>
</dbReference>
<evidence type="ECO:0000256" key="2">
    <source>
        <dbReference type="ARBA" id="ARBA00022618"/>
    </source>
</evidence>
<protein>
    <recommendedName>
        <fullName evidence="10">UDP-N-acetylglucosamine--N-acetylmuramyl-(pentapeptide) pyrophosphoryl-undecaprenol N-acetylglucosamine transferase</fullName>
        <ecNumber evidence="10">2.4.1.227</ecNumber>
    </recommendedName>
    <alternativeName>
        <fullName evidence="10">Undecaprenyl-PP-MurNAc-pentapeptide-UDPGlcNAc GlcNAc transferase</fullName>
    </alternativeName>
</protein>
<evidence type="ECO:0000256" key="4">
    <source>
        <dbReference type="ARBA" id="ARBA00022679"/>
    </source>
</evidence>
<comment type="catalytic activity">
    <reaction evidence="10">
        <text>di-trans,octa-cis-undecaprenyl diphospho-N-acetyl-alpha-D-muramoyl-L-alanyl-D-glutamyl-meso-2,6-diaminopimeloyl-D-alanyl-D-alanine + UDP-N-acetyl-alpha-D-glucosamine = di-trans,octa-cis-undecaprenyl diphospho-[N-acetyl-alpha-D-glucosaminyl-(1-&gt;4)]-N-acetyl-alpha-D-muramoyl-L-alanyl-D-glutamyl-meso-2,6-diaminopimeloyl-D-alanyl-D-alanine + UDP + H(+)</text>
        <dbReference type="Rhea" id="RHEA:31227"/>
        <dbReference type="ChEBI" id="CHEBI:15378"/>
        <dbReference type="ChEBI" id="CHEBI:57705"/>
        <dbReference type="ChEBI" id="CHEBI:58223"/>
        <dbReference type="ChEBI" id="CHEBI:61387"/>
        <dbReference type="ChEBI" id="CHEBI:61388"/>
        <dbReference type="EC" id="2.4.1.227"/>
    </reaction>
</comment>
<dbReference type="EC" id="2.4.1.227" evidence="10"/>
<comment type="subcellular location">
    <subcellularLocation>
        <location evidence="10">Cell membrane</location>
        <topology evidence="10">Peripheral membrane protein</topology>
        <orientation evidence="10">Cytoplasmic side</orientation>
    </subcellularLocation>
</comment>
<evidence type="ECO:0000313" key="13">
    <source>
        <dbReference type="EMBL" id="MEE3717166.1"/>
    </source>
</evidence>
<keyword evidence="9 10" id="KW-0961">Cell wall biogenesis/degradation</keyword>
<dbReference type="InterPro" id="IPR007235">
    <property type="entry name" value="Glyco_trans_28_C"/>
</dbReference>
<evidence type="ECO:0000259" key="11">
    <source>
        <dbReference type="Pfam" id="PF03033"/>
    </source>
</evidence>
<feature type="binding site" evidence="10">
    <location>
        <position position="207"/>
    </location>
    <ligand>
        <name>UDP-N-acetyl-alpha-D-glucosamine</name>
        <dbReference type="ChEBI" id="CHEBI:57705"/>
    </ligand>
</feature>
<feature type="binding site" evidence="10">
    <location>
        <position position="177"/>
    </location>
    <ligand>
        <name>UDP-N-acetyl-alpha-D-glucosamine</name>
        <dbReference type="ChEBI" id="CHEBI:57705"/>
    </ligand>
</feature>
<feature type="binding site" evidence="10">
    <location>
        <begin position="22"/>
        <end position="24"/>
    </location>
    <ligand>
        <name>UDP-N-acetyl-alpha-D-glucosamine</name>
        <dbReference type="ChEBI" id="CHEBI:57705"/>
    </ligand>
</feature>
<feature type="domain" description="Glycosyltransferase family 28 N-terminal" evidence="11">
    <location>
        <begin position="15"/>
        <end position="151"/>
    </location>
</feature>
<dbReference type="GO" id="GO:0005975">
    <property type="term" value="P:carbohydrate metabolic process"/>
    <property type="evidence" value="ECO:0007669"/>
    <property type="project" value="InterPro"/>
</dbReference>
<organism evidence="13 14">
    <name type="scientific">Tumidithrix elongata BACA0141</name>
    <dbReference type="NCBI Taxonomy" id="2716417"/>
    <lineage>
        <taxon>Bacteria</taxon>
        <taxon>Bacillati</taxon>
        <taxon>Cyanobacteriota</taxon>
        <taxon>Cyanophyceae</taxon>
        <taxon>Pseudanabaenales</taxon>
        <taxon>Pseudanabaenaceae</taxon>
        <taxon>Tumidithrix</taxon>
        <taxon>Tumidithrix elongata</taxon>
    </lineage>
</organism>
<keyword evidence="5 10" id="KW-0133">Cell shape</keyword>
<feature type="binding site" evidence="10">
    <location>
        <position position="302"/>
    </location>
    <ligand>
        <name>UDP-N-acetyl-alpha-D-glucosamine</name>
        <dbReference type="ChEBI" id="CHEBI:57705"/>
    </ligand>
</feature>
<dbReference type="EMBL" id="JAZBJZ010000034">
    <property type="protein sequence ID" value="MEE3717166.1"/>
    <property type="molecule type" value="Genomic_DNA"/>
</dbReference>
<dbReference type="HAMAP" id="MF_00033">
    <property type="entry name" value="MurG"/>
    <property type="match status" value="1"/>
</dbReference>
<dbReference type="GO" id="GO:0008360">
    <property type="term" value="P:regulation of cell shape"/>
    <property type="evidence" value="ECO:0007669"/>
    <property type="project" value="UniProtKB-KW"/>
</dbReference>
<dbReference type="AlphaFoldDB" id="A0AAW9Q2P0"/>
<dbReference type="GO" id="GO:0009252">
    <property type="term" value="P:peptidoglycan biosynthetic process"/>
    <property type="evidence" value="ECO:0007669"/>
    <property type="project" value="UniProtKB-UniRule"/>
</dbReference>
<reference evidence="13" key="1">
    <citation type="submission" date="2024-01" db="EMBL/GenBank/DDBJ databases">
        <title>Bank of Algae and Cyanobacteria of the Azores (BACA) strain genomes.</title>
        <authorList>
            <person name="Luz R."/>
            <person name="Cordeiro R."/>
            <person name="Fonseca A."/>
            <person name="Goncalves V."/>
        </authorList>
    </citation>
    <scope>NUCLEOTIDE SEQUENCE</scope>
    <source>
        <strain evidence="13">BACA0141</strain>
    </source>
</reference>
<evidence type="ECO:0000259" key="12">
    <source>
        <dbReference type="Pfam" id="PF04101"/>
    </source>
</evidence>
<dbReference type="GO" id="GO:0005886">
    <property type="term" value="C:plasma membrane"/>
    <property type="evidence" value="ECO:0007669"/>
    <property type="project" value="UniProtKB-SubCell"/>
</dbReference>
<gene>
    <name evidence="10" type="primary">murG</name>
    <name evidence="13" type="ORF">V2H45_10450</name>
</gene>
<comment type="caution">
    <text evidence="13">The sequence shown here is derived from an EMBL/GenBank/DDBJ whole genome shotgun (WGS) entry which is preliminary data.</text>
</comment>
<keyword evidence="2 10" id="KW-0132">Cell division</keyword>
<dbReference type="NCBIfam" id="TIGR01133">
    <property type="entry name" value="murG"/>
    <property type="match status" value="1"/>
</dbReference>
<keyword evidence="1 10" id="KW-1003">Cell membrane</keyword>
<dbReference type="InterPro" id="IPR004276">
    <property type="entry name" value="GlycoTrans_28_N"/>
</dbReference>
<keyword evidence="14" id="KW-1185">Reference proteome</keyword>
<evidence type="ECO:0000256" key="1">
    <source>
        <dbReference type="ARBA" id="ARBA00022475"/>
    </source>
</evidence>
<dbReference type="SUPFAM" id="SSF53756">
    <property type="entry name" value="UDP-Glycosyltransferase/glycogen phosphorylase"/>
    <property type="match status" value="1"/>
</dbReference>
<dbReference type="Pfam" id="PF04101">
    <property type="entry name" value="Glyco_tran_28_C"/>
    <property type="match status" value="1"/>
</dbReference>
<dbReference type="Proteomes" id="UP001333818">
    <property type="component" value="Unassembled WGS sequence"/>
</dbReference>